<dbReference type="Proteomes" id="UP000595220">
    <property type="component" value="Chromosome"/>
</dbReference>
<gene>
    <name evidence="1" type="ORF">I6H42_03090</name>
</gene>
<sequence length="162" mass="17624">MSNSSIRLLKAREALRIDESLVGLQTRVEAEQIRARTLAPVLLGPAERPTLIRLLIDTCPPGGWIGLCGVSDIGWEWAAQQGMDLGRVLVLNTGQAAHAGELCALLMDACDVVCLDLPELRRDECRVFAARARSLGHTIVTLQMWPGISRCVNGSNEIRLAV</sequence>
<keyword evidence="2" id="KW-1185">Reference proteome</keyword>
<dbReference type="AlphaFoldDB" id="A0AAP9Y7S0"/>
<evidence type="ECO:0000313" key="2">
    <source>
        <dbReference type="Proteomes" id="UP000595220"/>
    </source>
</evidence>
<accession>A0AAP9Y7S0</accession>
<proteinExistence type="predicted"/>
<evidence type="ECO:0000313" key="1">
    <source>
        <dbReference type="EMBL" id="QQC44398.1"/>
    </source>
</evidence>
<protein>
    <submittedName>
        <fullName evidence="1">Uncharacterized protein</fullName>
    </submittedName>
</protein>
<dbReference type="RefSeq" id="WP_074632611.1">
    <property type="nucleotide sequence ID" value="NZ_CP066065.1"/>
</dbReference>
<organism evidence="1 2">
    <name type="scientific">Schaalia meyeri</name>
    <dbReference type="NCBI Taxonomy" id="52773"/>
    <lineage>
        <taxon>Bacteria</taxon>
        <taxon>Bacillati</taxon>
        <taxon>Actinomycetota</taxon>
        <taxon>Actinomycetes</taxon>
        <taxon>Actinomycetales</taxon>
        <taxon>Actinomycetaceae</taxon>
        <taxon>Schaalia</taxon>
    </lineage>
</organism>
<dbReference type="EMBL" id="CP066065">
    <property type="protein sequence ID" value="QQC44398.1"/>
    <property type="molecule type" value="Genomic_DNA"/>
</dbReference>
<reference evidence="1 2" key="1">
    <citation type="submission" date="2020-12" db="EMBL/GenBank/DDBJ databases">
        <title>FDA dAtabase for Regulatory Grade micrObial Sequences (FDA-ARGOS): Supporting development and validation of Infectious Disease Dx tests.</title>
        <authorList>
            <person name="Sproer C."/>
            <person name="Gronow S."/>
            <person name="Severitt S."/>
            <person name="Schroder I."/>
            <person name="Tallon L."/>
            <person name="Sadzewicz L."/>
            <person name="Zhao X."/>
            <person name="Boylan J."/>
            <person name="Ott S."/>
            <person name="Bowen H."/>
            <person name="Vavikolanu K."/>
            <person name="Mehta A."/>
            <person name="Aluvathingal J."/>
            <person name="Nadendla S."/>
            <person name="Lowell S."/>
            <person name="Myers T."/>
            <person name="Yan Y."/>
            <person name="Sichtig H."/>
        </authorList>
    </citation>
    <scope>NUCLEOTIDE SEQUENCE [LARGE SCALE GENOMIC DNA]</scope>
    <source>
        <strain evidence="1 2">FDAARGOS_985</strain>
    </source>
</reference>
<name>A0AAP9Y7S0_9ACTO</name>